<evidence type="ECO:0000256" key="2">
    <source>
        <dbReference type="ARBA" id="ARBA00023125"/>
    </source>
</evidence>
<dbReference type="STRING" id="7757.ENSPMAP00000009729"/>
<feature type="DNA-binding region" description="Homeobox" evidence="6">
    <location>
        <begin position="62"/>
        <end position="94"/>
    </location>
</feature>
<dbReference type="Ensembl" id="ENSPMAT00000009770.1">
    <property type="protein sequence ID" value="ENSPMAP00000009729.1"/>
    <property type="gene ID" value="ENSPMAG00000008834.1"/>
</dbReference>
<dbReference type="Gene3D" id="1.10.10.60">
    <property type="entry name" value="Homeodomain-like"/>
    <property type="match status" value="1"/>
</dbReference>
<dbReference type="SMART" id="SM00389">
    <property type="entry name" value="HOX"/>
    <property type="match status" value="1"/>
</dbReference>
<keyword evidence="2 6" id="KW-0238">DNA-binding</keyword>
<keyword evidence="4 6" id="KW-0539">Nucleus</keyword>
<comment type="subcellular location">
    <subcellularLocation>
        <location evidence="1 6 7">Nucleus</location>
    </subcellularLocation>
</comment>
<reference evidence="10" key="2">
    <citation type="submission" date="2025-09" db="UniProtKB">
        <authorList>
            <consortium name="Ensembl"/>
        </authorList>
    </citation>
    <scope>IDENTIFICATION</scope>
</reference>
<dbReference type="AlphaFoldDB" id="S4RWY9"/>
<evidence type="ECO:0000256" key="1">
    <source>
        <dbReference type="ARBA" id="ARBA00004123"/>
    </source>
</evidence>
<evidence type="ECO:0000256" key="6">
    <source>
        <dbReference type="PROSITE-ProRule" id="PRU00108"/>
    </source>
</evidence>
<feature type="region of interest" description="Disordered" evidence="8">
    <location>
        <begin position="1"/>
        <end position="27"/>
    </location>
</feature>
<comment type="similarity">
    <text evidence="5">Belongs to the BAR homeobox family.</text>
</comment>
<dbReference type="SUPFAM" id="SSF46689">
    <property type="entry name" value="Homeodomain-like"/>
    <property type="match status" value="1"/>
</dbReference>
<reference evidence="10" key="1">
    <citation type="submission" date="2025-08" db="UniProtKB">
        <authorList>
            <consortium name="Ensembl"/>
        </authorList>
    </citation>
    <scope>IDENTIFICATION</scope>
</reference>
<dbReference type="PROSITE" id="PS00027">
    <property type="entry name" value="HOMEOBOX_1"/>
    <property type="match status" value="1"/>
</dbReference>
<dbReference type="InterPro" id="IPR050848">
    <property type="entry name" value="Homeobox_TF"/>
</dbReference>
<dbReference type="InterPro" id="IPR017970">
    <property type="entry name" value="Homeobox_CS"/>
</dbReference>
<keyword evidence="3 6" id="KW-0371">Homeobox</keyword>
<dbReference type="HOGENOM" id="CLU_2256300_0_0_1"/>
<dbReference type="PROSITE" id="PS50071">
    <property type="entry name" value="HOMEOBOX_2"/>
    <property type="match status" value="1"/>
</dbReference>
<dbReference type="PANTHER" id="PTHR24333">
    <property type="entry name" value="HOMEO BOX HB9 LIKE A-RELATED"/>
    <property type="match status" value="1"/>
</dbReference>
<evidence type="ECO:0000256" key="7">
    <source>
        <dbReference type="RuleBase" id="RU000682"/>
    </source>
</evidence>
<evidence type="ECO:0000256" key="5">
    <source>
        <dbReference type="ARBA" id="ARBA00038196"/>
    </source>
</evidence>
<sequence length="104" mass="12000">MTMRVRDKQSEKAANSRRGREVRLGPSQPLCANFNGRQHIGGRFVIQPMSRFCWELTTSPVSPRRIDLAESLGLSQLQVKTWYQNRRMKWKKMVLQGGGLESHT</sequence>
<evidence type="ECO:0000256" key="4">
    <source>
        <dbReference type="ARBA" id="ARBA00023242"/>
    </source>
</evidence>
<dbReference type="PRINTS" id="PR00031">
    <property type="entry name" value="HTHREPRESSR"/>
</dbReference>
<dbReference type="InterPro" id="IPR009057">
    <property type="entry name" value="Homeodomain-like_sf"/>
</dbReference>
<dbReference type="InterPro" id="IPR000047">
    <property type="entry name" value="HTH_motif"/>
</dbReference>
<dbReference type="GeneTree" id="ENSGT00940000160218"/>
<evidence type="ECO:0000256" key="8">
    <source>
        <dbReference type="SAM" id="MobiDB-lite"/>
    </source>
</evidence>
<evidence type="ECO:0000256" key="3">
    <source>
        <dbReference type="ARBA" id="ARBA00023155"/>
    </source>
</evidence>
<feature type="domain" description="Homeobox" evidence="9">
    <location>
        <begin position="60"/>
        <end position="93"/>
    </location>
</feature>
<proteinExistence type="inferred from homology"/>
<feature type="compositionally biased region" description="Basic and acidic residues" evidence="8">
    <location>
        <begin position="1"/>
        <end position="11"/>
    </location>
</feature>
<dbReference type="GO" id="GO:0000981">
    <property type="term" value="F:DNA-binding transcription factor activity, RNA polymerase II-specific"/>
    <property type="evidence" value="ECO:0007669"/>
    <property type="project" value="InterPro"/>
</dbReference>
<dbReference type="InterPro" id="IPR001356">
    <property type="entry name" value="HD"/>
</dbReference>
<dbReference type="PANTHER" id="PTHR24333:SF11">
    <property type="entry name" value="HOMEOBOX PROTEIN BARH-LIKE 1B"/>
    <property type="match status" value="1"/>
</dbReference>
<dbReference type="Pfam" id="PF00046">
    <property type="entry name" value="Homeodomain"/>
    <property type="match status" value="1"/>
</dbReference>
<protein>
    <recommendedName>
        <fullName evidence="9">Homeobox domain-containing protein</fullName>
    </recommendedName>
</protein>
<name>S4RWY9_PETMA</name>
<accession>S4RWY9</accession>
<dbReference type="CDD" id="cd00086">
    <property type="entry name" value="homeodomain"/>
    <property type="match status" value="1"/>
</dbReference>
<evidence type="ECO:0000313" key="10">
    <source>
        <dbReference type="Ensembl" id="ENSPMAP00000009729.1"/>
    </source>
</evidence>
<organism evidence="10">
    <name type="scientific">Petromyzon marinus</name>
    <name type="common">Sea lamprey</name>
    <dbReference type="NCBI Taxonomy" id="7757"/>
    <lineage>
        <taxon>Eukaryota</taxon>
        <taxon>Metazoa</taxon>
        <taxon>Chordata</taxon>
        <taxon>Craniata</taxon>
        <taxon>Vertebrata</taxon>
        <taxon>Cyclostomata</taxon>
        <taxon>Hyperoartia</taxon>
        <taxon>Petromyzontiformes</taxon>
        <taxon>Petromyzontidae</taxon>
        <taxon>Petromyzon</taxon>
    </lineage>
</organism>
<evidence type="ECO:0000259" key="9">
    <source>
        <dbReference type="PROSITE" id="PS50071"/>
    </source>
</evidence>
<dbReference type="GO" id="GO:0005634">
    <property type="term" value="C:nucleus"/>
    <property type="evidence" value="ECO:0007669"/>
    <property type="project" value="UniProtKB-SubCell"/>
</dbReference>
<dbReference type="GO" id="GO:0003677">
    <property type="term" value="F:DNA binding"/>
    <property type="evidence" value="ECO:0007669"/>
    <property type="project" value="UniProtKB-UniRule"/>
</dbReference>